<dbReference type="AlphaFoldDB" id="A0A3M3QAB6"/>
<proteinExistence type="predicted"/>
<evidence type="ECO:0000313" key="3">
    <source>
        <dbReference type="Proteomes" id="UP000269335"/>
    </source>
</evidence>
<organism evidence="2 4">
    <name type="scientific">Pseudomonas cannabina</name>
    <dbReference type="NCBI Taxonomy" id="86840"/>
    <lineage>
        <taxon>Bacteria</taxon>
        <taxon>Pseudomonadati</taxon>
        <taxon>Pseudomonadota</taxon>
        <taxon>Gammaproteobacteria</taxon>
        <taxon>Pseudomonadales</taxon>
        <taxon>Pseudomonadaceae</taxon>
        <taxon>Pseudomonas</taxon>
    </lineage>
</organism>
<dbReference type="Proteomes" id="UP000270524">
    <property type="component" value="Unassembled WGS sequence"/>
</dbReference>
<dbReference type="EMBL" id="RBPH01000132">
    <property type="protein sequence ID" value="RMN81074.1"/>
    <property type="molecule type" value="Genomic_DNA"/>
</dbReference>
<evidence type="ECO:0000313" key="2">
    <source>
        <dbReference type="EMBL" id="RMN95027.1"/>
    </source>
</evidence>
<accession>A0A3M3QAB6</accession>
<sequence length="38" mass="4343">MPCLYVNSSRVSHPVKMLKLSNPIPATTLRRVMKTLME</sequence>
<evidence type="ECO:0000313" key="4">
    <source>
        <dbReference type="Proteomes" id="UP000270524"/>
    </source>
</evidence>
<comment type="caution">
    <text evidence="2">The sequence shown here is derived from an EMBL/GenBank/DDBJ whole genome shotgun (WGS) entry which is preliminary data.</text>
</comment>
<protein>
    <submittedName>
        <fullName evidence="2">Uncharacterized protein</fullName>
    </submittedName>
</protein>
<evidence type="ECO:0000313" key="1">
    <source>
        <dbReference type="EMBL" id="RMN81074.1"/>
    </source>
</evidence>
<name>A0A3M3QAB6_PSECA</name>
<dbReference type="Proteomes" id="UP000269335">
    <property type="component" value="Unassembled WGS sequence"/>
</dbReference>
<gene>
    <name evidence="2" type="ORF">ALQ51_102216</name>
    <name evidence="1" type="ORF">ALQ53_103556</name>
</gene>
<dbReference type="EMBL" id="RBPJ01000166">
    <property type="protein sequence ID" value="RMN95027.1"/>
    <property type="molecule type" value="Genomic_DNA"/>
</dbReference>
<reference evidence="3 4" key="1">
    <citation type="submission" date="2018-08" db="EMBL/GenBank/DDBJ databases">
        <title>Recombination of ecologically and evolutionarily significant loci maintains genetic cohesion in the Pseudomonas syringae species complex.</title>
        <authorList>
            <person name="Dillon M."/>
            <person name="Thakur S."/>
            <person name="Almeida R.N.D."/>
            <person name="Weir B.S."/>
            <person name="Guttman D.S."/>
        </authorList>
    </citation>
    <scope>NUCLEOTIDE SEQUENCE [LARGE SCALE GENOMIC DNA]</scope>
    <source>
        <strain evidence="1 3">ICMP 15201</strain>
        <strain evidence="2 4">ICMP 15203</strain>
    </source>
</reference>